<evidence type="ECO:0000256" key="3">
    <source>
        <dbReference type="ARBA" id="ARBA00022777"/>
    </source>
</evidence>
<feature type="domain" description="Protein kinase" evidence="6">
    <location>
        <begin position="245"/>
        <end position="543"/>
    </location>
</feature>
<organism evidence="7 8">
    <name type="scientific">Malassezia cuniculi</name>
    <dbReference type="NCBI Taxonomy" id="948313"/>
    <lineage>
        <taxon>Eukaryota</taxon>
        <taxon>Fungi</taxon>
        <taxon>Dikarya</taxon>
        <taxon>Basidiomycota</taxon>
        <taxon>Ustilaginomycotina</taxon>
        <taxon>Malasseziomycetes</taxon>
        <taxon>Malasseziales</taxon>
        <taxon>Malasseziaceae</taxon>
        <taxon>Malassezia</taxon>
    </lineage>
</organism>
<dbReference type="EMBL" id="CP119882">
    <property type="protein sequence ID" value="WFD36940.1"/>
    <property type="molecule type" value="Genomic_DNA"/>
</dbReference>
<dbReference type="Proteomes" id="UP001219933">
    <property type="component" value="Chromosome 6"/>
</dbReference>
<proteinExistence type="predicted"/>
<evidence type="ECO:0000256" key="2">
    <source>
        <dbReference type="ARBA" id="ARBA00022741"/>
    </source>
</evidence>
<dbReference type="InterPro" id="IPR011009">
    <property type="entry name" value="Kinase-like_dom_sf"/>
</dbReference>
<dbReference type="SMART" id="SM00220">
    <property type="entry name" value="S_TKc"/>
    <property type="match status" value="1"/>
</dbReference>
<dbReference type="Gene3D" id="1.10.510.10">
    <property type="entry name" value="Transferase(Phosphotransferase) domain 1"/>
    <property type="match status" value="1"/>
</dbReference>
<evidence type="ECO:0000313" key="8">
    <source>
        <dbReference type="Proteomes" id="UP001219933"/>
    </source>
</evidence>
<evidence type="ECO:0000256" key="5">
    <source>
        <dbReference type="SAM" id="MobiDB-lite"/>
    </source>
</evidence>
<dbReference type="Pfam" id="PF00069">
    <property type="entry name" value="Pkinase"/>
    <property type="match status" value="1"/>
</dbReference>
<evidence type="ECO:0000313" key="7">
    <source>
        <dbReference type="EMBL" id="WFD36940.1"/>
    </source>
</evidence>
<protein>
    <recommendedName>
        <fullName evidence="6">Protein kinase domain-containing protein</fullName>
    </recommendedName>
</protein>
<dbReference type="GO" id="GO:0004674">
    <property type="term" value="F:protein serine/threonine kinase activity"/>
    <property type="evidence" value="ECO:0007669"/>
    <property type="project" value="TreeGrafter"/>
</dbReference>
<dbReference type="GO" id="GO:0005524">
    <property type="term" value="F:ATP binding"/>
    <property type="evidence" value="ECO:0007669"/>
    <property type="project" value="UniProtKB-KW"/>
</dbReference>
<feature type="region of interest" description="Disordered" evidence="5">
    <location>
        <begin position="1"/>
        <end position="25"/>
    </location>
</feature>
<keyword evidence="3" id="KW-0418">Kinase</keyword>
<name>A0AAF0EU97_9BASI</name>
<dbReference type="InterPro" id="IPR000719">
    <property type="entry name" value="Prot_kinase_dom"/>
</dbReference>
<feature type="compositionally biased region" description="Polar residues" evidence="5">
    <location>
        <begin position="1"/>
        <end position="10"/>
    </location>
</feature>
<keyword evidence="4" id="KW-0067">ATP-binding</keyword>
<sequence length="586" mass="64408">MPSADSNYSGRNRLPSLVLGTDSERWAPHDKRRMVSQAWQGVKSASASGMGAANPPYPAISMHASSIGIMRECYPGPSGSGGGSSGRITMPKAVVTASPLVASPSTLSPPVLSPVASFFQIAPRSPGPVGSPGALSPTFRGVTRVSMDQVCSVSHLRQRRRVQLEQSTAGVRRDGIPLYGNRHVLGLAPRRSVEQVEGTLYDEDGPFREGAVSDNLSVRLFYAPSNAVSYLITTPDNRVSSAAKRRRWAMDQHGGFYAAMEIKSVEDKLRHVYEAEPYPPQAQEVALDLATHFIDDVLDELQKAETLVPTQTAPHIVETEDGRLVRLEEDFPEEVFFLLAGCADDELAAVVHYVFVETIEELWRIHSHGWMHGDIKLENLMIRSNGRIVLIDFENAAPFRGSATHDGQIQLLSFDWTPPELEHSHLGRRMGPSGDLWALGCNLIRAFALRDGVEDQVVRETLLGNGRGDFFTFRDSLKCSSEEYGISLERIHSSITTCAIARMLRRFANEAPRLLQYILAHSTTPTPAERNEEAGVDLARALVADPANAQMWQTVRGALDSSIEHSGSTWVRPKLDEARAILELDQ</sequence>
<evidence type="ECO:0000259" key="6">
    <source>
        <dbReference type="PROSITE" id="PS50011"/>
    </source>
</evidence>
<keyword evidence="8" id="KW-1185">Reference proteome</keyword>
<evidence type="ECO:0000256" key="4">
    <source>
        <dbReference type="ARBA" id="ARBA00022840"/>
    </source>
</evidence>
<keyword evidence="1" id="KW-0808">Transferase</keyword>
<keyword evidence="2" id="KW-0547">Nucleotide-binding</keyword>
<dbReference type="AlphaFoldDB" id="A0AAF0EU97"/>
<dbReference type="PROSITE" id="PS50011">
    <property type="entry name" value="PROTEIN_KINASE_DOM"/>
    <property type="match status" value="1"/>
</dbReference>
<dbReference type="SUPFAM" id="SSF56112">
    <property type="entry name" value="Protein kinase-like (PK-like)"/>
    <property type="match status" value="1"/>
</dbReference>
<accession>A0AAF0EU97</accession>
<dbReference type="PANTHER" id="PTHR43289">
    <property type="entry name" value="MITOGEN-ACTIVATED PROTEIN KINASE KINASE KINASE 20-RELATED"/>
    <property type="match status" value="1"/>
</dbReference>
<evidence type="ECO:0000256" key="1">
    <source>
        <dbReference type="ARBA" id="ARBA00022679"/>
    </source>
</evidence>
<dbReference type="PANTHER" id="PTHR43289:SF6">
    <property type="entry name" value="SERINE_THREONINE-PROTEIN KINASE NEKL-3"/>
    <property type="match status" value="1"/>
</dbReference>
<reference evidence="7" key="1">
    <citation type="submission" date="2023-03" db="EMBL/GenBank/DDBJ databases">
        <title>Mating type loci evolution in Malassezia.</title>
        <authorList>
            <person name="Coelho M.A."/>
        </authorList>
    </citation>
    <scope>NUCLEOTIDE SEQUENCE</scope>
    <source>
        <strain evidence="7">CBS 11721</strain>
    </source>
</reference>
<gene>
    <name evidence="7" type="ORF">MCUN1_003832</name>
</gene>